<dbReference type="EC" id="5.2.1.8" evidence="2 5"/>
<comment type="caution">
    <text evidence="8">The sequence shown here is derived from an EMBL/GenBank/DDBJ whole genome shotgun (WGS) entry which is preliminary data.</text>
</comment>
<dbReference type="Gene3D" id="3.10.50.40">
    <property type="match status" value="1"/>
</dbReference>
<dbReference type="GO" id="GO:0006457">
    <property type="term" value="P:protein folding"/>
    <property type="evidence" value="ECO:0007669"/>
    <property type="project" value="InterPro"/>
</dbReference>
<sequence length="310" mass="32398">MSLRSVLFVVLAGSLQPATAGTNAFGKKFLAENGQKPGVVTLRSGLQYKVLQDGDGEKHPNVGTDCSCHYEGRTAQEWSKDPKGKKFDSSFDRGSPANFAPNGVIAGWTEAMQLMVEGDKWELYIPSELAYGDSGQGGDIKGGDVLVFTLHMIKINGAGKPAESRGPPPYTVLGNGPGELSYDSWVASTRAACLETCPPKVLAVLRQPVGGSKVFLGFKAAARQSAKAADGSMYAMTASSKFEKGKYTTDAVAHALQLTAPAVYVQAAGATGWTKCEIGRPTDSTQEAIQQAVASCAVAAAATVGVKAEL</sequence>
<organism evidence="8 9">
    <name type="scientific">Chrysochromulina tobinii</name>
    <dbReference type="NCBI Taxonomy" id="1460289"/>
    <lineage>
        <taxon>Eukaryota</taxon>
        <taxon>Haptista</taxon>
        <taxon>Haptophyta</taxon>
        <taxon>Prymnesiophyceae</taxon>
        <taxon>Prymnesiales</taxon>
        <taxon>Chrysochromulinaceae</taxon>
        <taxon>Chrysochromulina</taxon>
    </lineage>
</organism>
<keyword evidence="6" id="KW-0732">Signal</keyword>
<feature type="domain" description="PPIase FKBP-type" evidence="7">
    <location>
        <begin position="63"/>
        <end position="156"/>
    </location>
</feature>
<evidence type="ECO:0000313" key="8">
    <source>
        <dbReference type="EMBL" id="KOO21048.1"/>
    </source>
</evidence>
<evidence type="ECO:0000256" key="4">
    <source>
        <dbReference type="ARBA" id="ARBA00023235"/>
    </source>
</evidence>
<name>A0A0M0J4A6_9EUKA</name>
<accession>A0A0M0J4A6</accession>
<dbReference type="Pfam" id="PF00254">
    <property type="entry name" value="FKBP_C"/>
    <property type="match status" value="1"/>
</dbReference>
<evidence type="ECO:0000256" key="5">
    <source>
        <dbReference type="PROSITE-ProRule" id="PRU00277"/>
    </source>
</evidence>
<dbReference type="InterPro" id="IPR000774">
    <property type="entry name" value="PPIase_FKBP_N"/>
</dbReference>
<dbReference type="EMBL" id="JWZX01003393">
    <property type="protein sequence ID" value="KOO21048.1"/>
    <property type="molecule type" value="Genomic_DNA"/>
</dbReference>
<comment type="catalytic activity">
    <reaction evidence="1 5">
        <text>[protein]-peptidylproline (omega=180) = [protein]-peptidylproline (omega=0)</text>
        <dbReference type="Rhea" id="RHEA:16237"/>
        <dbReference type="Rhea" id="RHEA-COMP:10747"/>
        <dbReference type="Rhea" id="RHEA-COMP:10748"/>
        <dbReference type="ChEBI" id="CHEBI:83833"/>
        <dbReference type="ChEBI" id="CHEBI:83834"/>
        <dbReference type="EC" id="5.2.1.8"/>
    </reaction>
</comment>
<dbReference type="AlphaFoldDB" id="A0A0M0J4A6"/>
<proteinExistence type="predicted"/>
<dbReference type="SUPFAM" id="SSF54534">
    <property type="entry name" value="FKBP-like"/>
    <property type="match status" value="1"/>
</dbReference>
<dbReference type="InterPro" id="IPR001179">
    <property type="entry name" value="PPIase_FKBP_dom"/>
</dbReference>
<evidence type="ECO:0000256" key="6">
    <source>
        <dbReference type="SAM" id="SignalP"/>
    </source>
</evidence>
<gene>
    <name evidence="8" type="ORF">Ctob_001084</name>
</gene>
<keyword evidence="4 5" id="KW-0413">Isomerase</keyword>
<evidence type="ECO:0000256" key="2">
    <source>
        <dbReference type="ARBA" id="ARBA00013194"/>
    </source>
</evidence>
<dbReference type="PANTHER" id="PTHR43811:SF19">
    <property type="entry name" value="39 KDA FK506-BINDING NUCLEAR PROTEIN"/>
    <property type="match status" value="1"/>
</dbReference>
<dbReference type="Pfam" id="PF01346">
    <property type="entry name" value="FKBP_N"/>
    <property type="match status" value="1"/>
</dbReference>
<dbReference type="PANTHER" id="PTHR43811">
    <property type="entry name" value="FKBP-TYPE PEPTIDYL-PROLYL CIS-TRANS ISOMERASE FKPA"/>
    <property type="match status" value="1"/>
</dbReference>
<dbReference type="GO" id="GO:0003755">
    <property type="term" value="F:peptidyl-prolyl cis-trans isomerase activity"/>
    <property type="evidence" value="ECO:0007669"/>
    <property type="project" value="UniProtKB-KW"/>
</dbReference>
<keyword evidence="9" id="KW-1185">Reference proteome</keyword>
<evidence type="ECO:0000259" key="7">
    <source>
        <dbReference type="PROSITE" id="PS50059"/>
    </source>
</evidence>
<evidence type="ECO:0000256" key="1">
    <source>
        <dbReference type="ARBA" id="ARBA00000971"/>
    </source>
</evidence>
<protein>
    <recommendedName>
        <fullName evidence="2 5">peptidylprolyl isomerase</fullName>
        <ecNumber evidence="2 5">5.2.1.8</ecNumber>
    </recommendedName>
</protein>
<feature type="chain" id="PRO_5005601491" description="peptidylprolyl isomerase" evidence="6">
    <location>
        <begin position="21"/>
        <end position="310"/>
    </location>
</feature>
<dbReference type="Proteomes" id="UP000037460">
    <property type="component" value="Unassembled WGS sequence"/>
</dbReference>
<feature type="signal peptide" evidence="6">
    <location>
        <begin position="1"/>
        <end position="20"/>
    </location>
</feature>
<evidence type="ECO:0000256" key="3">
    <source>
        <dbReference type="ARBA" id="ARBA00023110"/>
    </source>
</evidence>
<dbReference type="InterPro" id="IPR046357">
    <property type="entry name" value="PPIase_dom_sf"/>
</dbReference>
<dbReference type="PROSITE" id="PS50059">
    <property type="entry name" value="FKBP_PPIASE"/>
    <property type="match status" value="1"/>
</dbReference>
<evidence type="ECO:0000313" key="9">
    <source>
        <dbReference type="Proteomes" id="UP000037460"/>
    </source>
</evidence>
<dbReference type="OrthoDB" id="1902587at2759"/>
<keyword evidence="3 5" id="KW-0697">Rotamase</keyword>
<reference evidence="9" key="1">
    <citation type="journal article" date="2015" name="PLoS Genet.">
        <title>Genome Sequence and Transcriptome Analyses of Chrysochromulina tobin: Metabolic Tools for Enhanced Algal Fitness in the Prominent Order Prymnesiales (Haptophyceae).</title>
        <authorList>
            <person name="Hovde B.T."/>
            <person name="Deodato C.R."/>
            <person name="Hunsperger H.M."/>
            <person name="Ryken S.A."/>
            <person name="Yost W."/>
            <person name="Jha R.K."/>
            <person name="Patterson J."/>
            <person name="Monnat R.J. Jr."/>
            <person name="Barlow S.B."/>
            <person name="Starkenburg S.R."/>
            <person name="Cattolico R.A."/>
        </authorList>
    </citation>
    <scope>NUCLEOTIDE SEQUENCE</scope>
    <source>
        <strain evidence="9">CCMP291</strain>
    </source>
</reference>